<keyword evidence="3" id="KW-1185">Reference proteome</keyword>
<feature type="compositionally biased region" description="Polar residues" evidence="1">
    <location>
        <begin position="268"/>
        <end position="303"/>
    </location>
</feature>
<gene>
    <name evidence="2" type="ORF">BUALT_Bualt10G0058200</name>
</gene>
<feature type="compositionally biased region" description="Low complexity" evidence="1">
    <location>
        <begin position="371"/>
        <end position="388"/>
    </location>
</feature>
<comment type="caution">
    <text evidence="2">The sequence shown here is derived from an EMBL/GenBank/DDBJ whole genome shotgun (WGS) entry which is preliminary data.</text>
</comment>
<name>A0AAV6WY45_9LAMI</name>
<dbReference type="EMBL" id="WHWC01000010">
    <property type="protein sequence ID" value="KAG8375039.1"/>
    <property type="molecule type" value="Genomic_DNA"/>
</dbReference>
<organism evidence="2 3">
    <name type="scientific">Buddleja alternifolia</name>
    <dbReference type="NCBI Taxonomy" id="168488"/>
    <lineage>
        <taxon>Eukaryota</taxon>
        <taxon>Viridiplantae</taxon>
        <taxon>Streptophyta</taxon>
        <taxon>Embryophyta</taxon>
        <taxon>Tracheophyta</taxon>
        <taxon>Spermatophyta</taxon>
        <taxon>Magnoliopsida</taxon>
        <taxon>eudicotyledons</taxon>
        <taxon>Gunneridae</taxon>
        <taxon>Pentapetalae</taxon>
        <taxon>asterids</taxon>
        <taxon>lamiids</taxon>
        <taxon>Lamiales</taxon>
        <taxon>Scrophulariaceae</taxon>
        <taxon>Buddlejeae</taxon>
        <taxon>Buddleja</taxon>
    </lineage>
</organism>
<feature type="region of interest" description="Disordered" evidence="1">
    <location>
        <begin position="223"/>
        <end position="303"/>
    </location>
</feature>
<dbReference type="Proteomes" id="UP000826271">
    <property type="component" value="Unassembled WGS sequence"/>
</dbReference>
<accession>A0AAV6WY45</accession>
<dbReference type="AlphaFoldDB" id="A0AAV6WY45"/>
<reference evidence="2" key="1">
    <citation type="submission" date="2019-10" db="EMBL/GenBank/DDBJ databases">
        <authorList>
            <person name="Zhang R."/>
            <person name="Pan Y."/>
            <person name="Wang J."/>
            <person name="Ma R."/>
            <person name="Yu S."/>
        </authorList>
    </citation>
    <scope>NUCLEOTIDE SEQUENCE</scope>
    <source>
        <strain evidence="2">LA-IB0</strain>
        <tissue evidence="2">Leaf</tissue>
    </source>
</reference>
<sequence>MLCPDVDKERFYYFDLVDMYKNFNTEFEDGAEVSISESDVNEDGVQAGVSGGVYCNVSEGVKYGVGEGVVGVNKGVQAGQSKGAEKDPTYEYNKGVHPDGWCSDVDNEDELQFLRGSDDDNEMDIGLQEEKGEHLLVIGKRDWLKQWESWLQEILQLRHVPIGWYLCCNAHVCIAQMRFEIEDYADPYFKKDTYFRVCRHMINPVPGMNDHEESTLRVVDPQIVVPRTGRPRKMPPQPAQPRTRQPSWRPTETCTSTQMPPQPRTRKQTASGLKRYTSSHNRGAIQTTQGSSVGGQSPNQTSPHLSIVEIPQQVLRQSPRSRKQANPASLSSMKLQKMKHVLNPTPNPAFKKPSTTSSILKAISASYRPKGTSGSSSSSMPTTTSSSMLRGFFASSKPTPANSEAAGPSPKM</sequence>
<feature type="region of interest" description="Disordered" evidence="1">
    <location>
        <begin position="315"/>
        <end position="334"/>
    </location>
</feature>
<protein>
    <submittedName>
        <fullName evidence="2">Uncharacterized protein</fullName>
    </submittedName>
</protein>
<proteinExistence type="predicted"/>
<evidence type="ECO:0000256" key="1">
    <source>
        <dbReference type="SAM" id="MobiDB-lite"/>
    </source>
</evidence>
<feature type="region of interest" description="Disordered" evidence="1">
    <location>
        <begin position="361"/>
        <end position="412"/>
    </location>
</feature>
<evidence type="ECO:0000313" key="3">
    <source>
        <dbReference type="Proteomes" id="UP000826271"/>
    </source>
</evidence>
<evidence type="ECO:0000313" key="2">
    <source>
        <dbReference type="EMBL" id="KAG8375039.1"/>
    </source>
</evidence>
<feature type="compositionally biased region" description="Polar residues" evidence="1">
    <location>
        <begin position="248"/>
        <end position="259"/>
    </location>
</feature>